<proteinExistence type="predicted"/>
<feature type="non-terminal residue" evidence="1">
    <location>
        <position position="1"/>
    </location>
</feature>
<gene>
    <name evidence="1" type="ORF">GSOID_T00028205001</name>
</gene>
<evidence type="ECO:0000313" key="1">
    <source>
        <dbReference type="EMBL" id="CBY43592.1"/>
    </source>
</evidence>
<reference evidence="1" key="1">
    <citation type="journal article" date="2010" name="Science">
        <title>Plasticity of animal genome architecture unmasked by rapid evolution of a pelagic tunicate.</title>
        <authorList>
            <person name="Denoeud F."/>
            <person name="Henriet S."/>
            <person name="Mungpakdee S."/>
            <person name="Aury J.M."/>
            <person name="Da Silva C."/>
            <person name="Brinkmann H."/>
            <person name="Mikhaleva J."/>
            <person name="Olsen L.C."/>
            <person name="Jubin C."/>
            <person name="Canestro C."/>
            <person name="Bouquet J.M."/>
            <person name="Danks G."/>
            <person name="Poulain J."/>
            <person name="Campsteijn C."/>
            <person name="Adamski M."/>
            <person name="Cross I."/>
            <person name="Yadetie F."/>
            <person name="Muffato M."/>
            <person name="Louis A."/>
            <person name="Butcher S."/>
            <person name="Tsagkogeorga G."/>
            <person name="Konrad A."/>
            <person name="Singh S."/>
            <person name="Jensen M.F."/>
            <person name="Cong E.H."/>
            <person name="Eikeseth-Otteraa H."/>
            <person name="Noel B."/>
            <person name="Anthouard V."/>
            <person name="Porcel B.M."/>
            <person name="Kachouri-Lafond R."/>
            <person name="Nishino A."/>
            <person name="Ugolini M."/>
            <person name="Chourrout P."/>
            <person name="Nishida H."/>
            <person name="Aasland R."/>
            <person name="Huzurbazar S."/>
            <person name="Westhof E."/>
            <person name="Delsuc F."/>
            <person name="Lehrach H."/>
            <person name="Reinhardt R."/>
            <person name="Weissenbach J."/>
            <person name="Roy S.W."/>
            <person name="Artiguenave F."/>
            <person name="Postlethwait J.H."/>
            <person name="Manak J.R."/>
            <person name="Thompson E.M."/>
            <person name="Jaillon O."/>
            <person name="Du Pasquier L."/>
            <person name="Boudinot P."/>
            <person name="Liberles D.A."/>
            <person name="Volff J.N."/>
            <person name="Philippe H."/>
            <person name="Lenhard B."/>
            <person name="Roest Crollius H."/>
            <person name="Wincker P."/>
            <person name="Chourrout D."/>
        </authorList>
    </citation>
    <scope>NUCLEOTIDE SEQUENCE [LARGE SCALE GENOMIC DNA]</scope>
</reference>
<name>E4Z7B4_OIKDI</name>
<sequence length="25" mass="2792">DYSRPVYHRAKESISGRACSPLVLS</sequence>
<dbReference type="Proteomes" id="UP000011014">
    <property type="component" value="Unassembled WGS sequence"/>
</dbReference>
<organism evidence="1">
    <name type="scientific">Oikopleura dioica</name>
    <name type="common">Tunicate</name>
    <dbReference type="NCBI Taxonomy" id="34765"/>
    <lineage>
        <taxon>Eukaryota</taxon>
        <taxon>Metazoa</taxon>
        <taxon>Chordata</taxon>
        <taxon>Tunicata</taxon>
        <taxon>Appendicularia</taxon>
        <taxon>Copelata</taxon>
        <taxon>Oikopleuridae</taxon>
        <taxon>Oikopleura</taxon>
    </lineage>
</organism>
<dbReference type="AlphaFoldDB" id="E4Z7B4"/>
<accession>E4Z7B4</accession>
<dbReference type="EMBL" id="FN658429">
    <property type="protein sequence ID" value="CBY43592.1"/>
    <property type="molecule type" value="Genomic_DNA"/>
</dbReference>
<protein>
    <submittedName>
        <fullName evidence="1">Uncharacterized protein</fullName>
    </submittedName>
</protein>